<evidence type="ECO:0000256" key="3">
    <source>
        <dbReference type="ARBA" id="ARBA00022496"/>
    </source>
</evidence>
<dbReference type="InterPro" id="IPR008995">
    <property type="entry name" value="Mo/tungstate-bd_C_term_dom"/>
</dbReference>
<dbReference type="PANTHER" id="PTHR42781:SF4">
    <property type="entry name" value="SPERMIDINE_PUTRESCINE IMPORT ATP-BINDING PROTEIN POTA"/>
    <property type="match status" value="1"/>
</dbReference>
<dbReference type="RefSeq" id="WP_160936452.1">
    <property type="nucleotide sequence ID" value="NZ_SNVJ01000005.1"/>
</dbReference>
<keyword evidence="11" id="KW-1185">Reference proteome</keyword>
<dbReference type="PROSITE" id="PS50893">
    <property type="entry name" value="ABC_TRANSPORTER_2"/>
    <property type="match status" value="1"/>
</dbReference>
<protein>
    <submittedName>
        <fullName evidence="10">ABC transporter ATP-binding protein</fullName>
    </submittedName>
</protein>
<gene>
    <name evidence="10" type="ORF">E0493_08245</name>
</gene>
<dbReference type="InterPro" id="IPR027417">
    <property type="entry name" value="P-loop_NTPase"/>
</dbReference>
<dbReference type="SUPFAM" id="SSF50331">
    <property type="entry name" value="MOP-like"/>
    <property type="match status" value="1"/>
</dbReference>
<dbReference type="GO" id="GO:0005524">
    <property type="term" value="F:ATP binding"/>
    <property type="evidence" value="ECO:0007669"/>
    <property type="project" value="UniProtKB-KW"/>
</dbReference>
<dbReference type="FunFam" id="3.40.50.300:FF:000425">
    <property type="entry name" value="Probable ABC transporter, ATP-binding subunit"/>
    <property type="match status" value="1"/>
</dbReference>
<dbReference type="CDD" id="cd03259">
    <property type="entry name" value="ABC_Carb_Solutes_like"/>
    <property type="match status" value="1"/>
</dbReference>
<dbReference type="GO" id="GO:0015697">
    <property type="term" value="P:quaternary ammonium group transport"/>
    <property type="evidence" value="ECO:0007669"/>
    <property type="project" value="UniProtKB-ARBA"/>
</dbReference>
<feature type="domain" description="ABC transporter" evidence="9">
    <location>
        <begin position="4"/>
        <end position="236"/>
    </location>
</feature>
<dbReference type="AlphaFoldDB" id="A0A845B848"/>
<evidence type="ECO:0000256" key="8">
    <source>
        <dbReference type="ARBA" id="ARBA00023136"/>
    </source>
</evidence>
<accession>A0A845B848</accession>
<dbReference type="InterPro" id="IPR003593">
    <property type="entry name" value="AAA+_ATPase"/>
</dbReference>
<dbReference type="GO" id="GO:0015408">
    <property type="term" value="F:ABC-type ferric iron transporter activity"/>
    <property type="evidence" value="ECO:0007669"/>
    <property type="project" value="InterPro"/>
</dbReference>
<keyword evidence="8" id="KW-0472">Membrane</keyword>
<evidence type="ECO:0000256" key="4">
    <source>
        <dbReference type="ARBA" id="ARBA00022741"/>
    </source>
</evidence>
<dbReference type="Proteomes" id="UP000460715">
    <property type="component" value="Unassembled WGS sequence"/>
</dbReference>
<keyword evidence="1" id="KW-0813">Transport</keyword>
<keyword evidence="4" id="KW-0547">Nucleotide-binding</keyword>
<reference evidence="10 11" key="1">
    <citation type="submission" date="2019-03" db="EMBL/GenBank/DDBJ databases">
        <title>Roseomonas sp. a novel Roseomonas species isolated from Sea whip Gorgonian.</title>
        <authorList>
            <person name="Li F."/>
            <person name="Pan X."/>
            <person name="Huang S."/>
            <person name="Li Z."/>
            <person name="Meng B."/>
        </authorList>
    </citation>
    <scope>NUCLEOTIDE SEQUENCE [LARGE SCALE GENOMIC DNA]</scope>
    <source>
        <strain evidence="10 11">M0104</strain>
    </source>
</reference>
<dbReference type="Gene3D" id="3.40.50.300">
    <property type="entry name" value="P-loop containing nucleotide triphosphate hydrolases"/>
    <property type="match status" value="1"/>
</dbReference>
<evidence type="ECO:0000256" key="6">
    <source>
        <dbReference type="ARBA" id="ARBA00023004"/>
    </source>
</evidence>
<name>A0A845B848_9PROT</name>
<keyword evidence="7" id="KW-0406">Ion transport</keyword>
<sequence>MSFLRLQAVSRRFGQVAALDAVDLAVPEGSRTAILGPSGSGKSTLLRIVGGFETPDSGRITLGGDLLAEGPRTVPAHLRGIGLVAQEGALFPHLSVADNIGFGLPRATPGREARIAVLLAMVELDPSMLRRRPDQLSGGQQQRVALARALARKPRLMLLDEPFSALDTGLRASTRKAVADLLAAEGITTILVTHDQAEALSFADQVVLLREGRLLQAGKPRDLYLQPRDTTVATFFGEAVILPARLSGGWAECALGRVPLTRPDPRARAEIMLRPEQIALLPTGTEAAEVRARVEAVEFGGASCGVAVRLQRAEDGGRAPRLELRCSYLTAPPVGSLVRLAVSGQAHPLLPAGEGRP</sequence>
<keyword evidence="6" id="KW-0408">Iron</keyword>
<organism evidence="10 11">
    <name type="scientific">Teichococcus coralli</name>
    <dbReference type="NCBI Taxonomy" id="2545983"/>
    <lineage>
        <taxon>Bacteria</taxon>
        <taxon>Pseudomonadati</taxon>
        <taxon>Pseudomonadota</taxon>
        <taxon>Alphaproteobacteria</taxon>
        <taxon>Acetobacterales</taxon>
        <taxon>Roseomonadaceae</taxon>
        <taxon>Roseomonas</taxon>
    </lineage>
</organism>
<evidence type="ECO:0000256" key="1">
    <source>
        <dbReference type="ARBA" id="ARBA00022448"/>
    </source>
</evidence>
<dbReference type="Gene3D" id="2.40.50.450">
    <property type="match status" value="1"/>
</dbReference>
<dbReference type="InterPro" id="IPR017871">
    <property type="entry name" value="ABC_transporter-like_CS"/>
</dbReference>
<dbReference type="PROSITE" id="PS00211">
    <property type="entry name" value="ABC_TRANSPORTER_1"/>
    <property type="match status" value="1"/>
</dbReference>
<proteinExistence type="predicted"/>
<comment type="caution">
    <text evidence="10">The sequence shown here is derived from an EMBL/GenBank/DDBJ whole genome shotgun (WGS) entry which is preliminary data.</text>
</comment>
<evidence type="ECO:0000256" key="2">
    <source>
        <dbReference type="ARBA" id="ARBA00022475"/>
    </source>
</evidence>
<evidence type="ECO:0000259" key="9">
    <source>
        <dbReference type="PROSITE" id="PS50893"/>
    </source>
</evidence>
<dbReference type="GO" id="GO:0016887">
    <property type="term" value="F:ATP hydrolysis activity"/>
    <property type="evidence" value="ECO:0007669"/>
    <property type="project" value="InterPro"/>
</dbReference>
<dbReference type="EMBL" id="SNVJ01000005">
    <property type="protein sequence ID" value="MXP63341.1"/>
    <property type="molecule type" value="Genomic_DNA"/>
</dbReference>
<evidence type="ECO:0000313" key="11">
    <source>
        <dbReference type="Proteomes" id="UP000460715"/>
    </source>
</evidence>
<keyword evidence="3" id="KW-0410">Iron transport</keyword>
<dbReference type="InterPro" id="IPR050093">
    <property type="entry name" value="ABC_SmlMolc_Importer"/>
</dbReference>
<dbReference type="GO" id="GO:0016020">
    <property type="term" value="C:membrane"/>
    <property type="evidence" value="ECO:0007669"/>
    <property type="project" value="InterPro"/>
</dbReference>
<dbReference type="InterPro" id="IPR015853">
    <property type="entry name" value="ABC_transpr_FbpC"/>
</dbReference>
<dbReference type="Pfam" id="PF00005">
    <property type="entry name" value="ABC_tran"/>
    <property type="match status" value="1"/>
</dbReference>
<dbReference type="SUPFAM" id="SSF52540">
    <property type="entry name" value="P-loop containing nucleoside triphosphate hydrolases"/>
    <property type="match status" value="1"/>
</dbReference>
<dbReference type="InterPro" id="IPR003439">
    <property type="entry name" value="ABC_transporter-like_ATP-bd"/>
</dbReference>
<evidence type="ECO:0000256" key="5">
    <source>
        <dbReference type="ARBA" id="ARBA00022840"/>
    </source>
</evidence>
<keyword evidence="2" id="KW-1003">Cell membrane</keyword>
<evidence type="ECO:0000256" key="7">
    <source>
        <dbReference type="ARBA" id="ARBA00023065"/>
    </source>
</evidence>
<dbReference type="SMART" id="SM00382">
    <property type="entry name" value="AAA"/>
    <property type="match status" value="1"/>
</dbReference>
<dbReference type="PANTHER" id="PTHR42781">
    <property type="entry name" value="SPERMIDINE/PUTRESCINE IMPORT ATP-BINDING PROTEIN POTA"/>
    <property type="match status" value="1"/>
</dbReference>
<evidence type="ECO:0000313" key="10">
    <source>
        <dbReference type="EMBL" id="MXP63341.1"/>
    </source>
</evidence>
<keyword evidence="5 10" id="KW-0067">ATP-binding</keyword>
<dbReference type="OrthoDB" id="9802264at2"/>